<proteinExistence type="predicted"/>
<gene>
    <name evidence="2" type="ORF">AVDCRST_MAG20-2295</name>
</gene>
<feature type="compositionally biased region" description="Basic and acidic residues" evidence="1">
    <location>
        <begin position="1"/>
        <end position="19"/>
    </location>
</feature>
<protein>
    <submittedName>
        <fullName evidence="2">Uncharacterized protein</fullName>
    </submittedName>
</protein>
<dbReference type="AlphaFoldDB" id="A0A6J4IH27"/>
<dbReference type="EMBL" id="CADCSY010000102">
    <property type="protein sequence ID" value="CAA9251556.1"/>
    <property type="molecule type" value="Genomic_DNA"/>
</dbReference>
<organism evidence="2">
    <name type="scientific">uncultured Acidimicrobiales bacterium</name>
    <dbReference type="NCBI Taxonomy" id="310071"/>
    <lineage>
        <taxon>Bacteria</taxon>
        <taxon>Bacillati</taxon>
        <taxon>Actinomycetota</taxon>
        <taxon>Acidimicrobiia</taxon>
        <taxon>Acidimicrobiales</taxon>
        <taxon>environmental samples</taxon>
    </lineage>
</organism>
<evidence type="ECO:0000313" key="2">
    <source>
        <dbReference type="EMBL" id="CAA9251556.1"/>
    </source>
</evidence>
<sequence length="87" mass="9585">MAGGSERHPLPNRRSDRVPDPGSSRQNGAGAHPSPNWRSDRLPDPGSSRQNRAGRAPVRPGRLRCGDRHRDPPPTGRPGRQGPRRHH</sequence>
<reference evidence="2" key="1">
    <citation type="submission" date="2020-02" db="EMBL/GenBank/DDBJ databases">
        <authorList>
            <person name="Meier V. D."/>
        </authorList>
    </citation>
    <scope>NUCLEOTIDE SEQUENCE</scope>
    <source>
        <strain evidence="2">AVDCRST_MAG20</strain>
    </source>
</reference>
<accession>A0A6J4IH27</accession>
<name>A0A6J4IH27_9ACTN</name>
<evidence type="ECO:0000256" key="1">
    <source>
        <dbReference type="SAM" id="MobiDB-lite"/>
    </source>
</evidence>
<feature type="region of interest" description="Disordered" evidence="1">
    <location>
        <begin position="1"/>
        <end position="87"/>
    </location>
</feature>